<dbReference type="Pfam" id="PF00068">
    <property type="entry name" value="Phospholip_A2_1"/>
    <property type="match status" value="1"/>
</dbReference>
<keyword evidence="8" id="KW-0106">Calcium</keyword>
<dbReference type="PANTHER" id="PTHR11716">
    <property type="entry name" value="PHOSPHOLIPASE A2 FAMILY MEMBER"/>
    <property type="match status" value="1"/>
</dbReference>
<evidence type="ECO:0000256" key="6">
    <source>
        <dbReference type="ARBA" id="ARBA00023157"/>
    </source>
</evidence>
<dbReference type="AlphaFoldDB" id="A0A834VAW4"/>
<keyword evidence="6 9" id="KW-1015">Disulfide bond</keyword>
<proteinExistence type="inferred from homology"/>
<dbReference type="GO" id="GO:0005576">
    <property type="term" value="C:extracellular region"/>
    <property type="evidence" value="ECO:0007669"/>
    <property type="project" value="UniProtKB-SubCell"/>
</dbReference>
<keyword evidence="8" id="KW-0479">Metal-binding</keyword>
<comment type="cofactor">
    <cofactor evidence="8">
        <name>Ca(2+)</name>
        <dbReference type="ChEBI" id="CHEBI:29108"/>
    </cofactor>
    <text evidence="8">Binds 1 Ca(2+) ion per subunit.</text>
</comment>
<dbReference type="EnsemblMetazoa" id="SSS_7547s_mrna">
    <property type="protein sequence ID" value="KAF7489991.1"/>
    <property type="gene ID" value="SSS_7547"/>
</dbReference>
<feature type="binding site" evidence="8">
    <location>
        <position position="267"/>
    </location>
    <ligand>
        <name>Ca(2+)</name>
        <dbReference type="ChEBI" id="CHEBI:29108"/>
    </ligand>
</feature>
<dbReference type="InterPro" id="IPR033112">
    <property type="entry name" value="PLA2_Asp_AS"/>
</dbReference>
<feature type="disulfide bond" evidence="9">
    <location>
        <begin position="268"/>
        <end position="284"/>
    </location>
</feature>
<name>A0A834VAW4_SARSC</name>
<comment type="similarity">
    <text evidence="3">Belongs to the phospholipase A2 family. Group III subfamily.</text>
</comment>
<dbReference type="GO" id="GO:0050482">
    <property type="term" value="P:arachidonate secretion"/>
    <property type="evidence" value="ECO:0007669"/>
    <property type="project" value="InterPro"/>
</dbReference>
<evidence type="ECO:0000256" key="5">
    <source>
        <dbReference type="ARBA" id="ARBA00023145"/>
    </source>
</evidence>
<evidence type="ECO:0000313" key="15">
    <source>
        <dbReference type="Proteomes" id="UP000070412"/>
    </source>
</evidence>
<feature type="binding site" evidence="8">
    <location>
        <position position="269"/>
    </location>
    <ligand>
        <name>Ca(2+)</name>
        <dbReference type="ChEBI" id="CHEBI:29108"/>
    </ligand>
</feature>
<accession>A0A834VAW4</accession>
<dbReference type="GO" id="GO:0005509">
    <property type="term" value="F:calcium ion binding"/>
    <property type="evidence" value="ECO:0007669"/>
    <property type="project" value="InterPro"/>
</dbReference>
<evidence type="ECO:0000256" key="10">
    <source>
        <dbReference type="RuleBase" id="RU361236"/>
    </source>
</evidence>
<keyword evidence="11" id="KW-0812">Transmembrane</keyword>
<dbReference type="GO" id="GO:0004623">
    <property type="term" value="F:phospholipase A2 activity"/>
    <property type="evidence" value="ECO:0007669"/>
    <property type="project" value="UniProtKB-EC"/>
</dbReference>
<feature type="disulfide bond" evidence="9">
    <location>
        <begin position="318"/>
        <end position="336"/>
    </location>
</feature>
<keyword evidence="11" id="KW-1133">Transmembrane helix</keyword>
<dbReference type="CDD" id="cd00125">
    <property type="entry name" value="PLA2c"/>
    <property type="match status" value="1"/>
</dbReference>
<evidence type="ECO:0000256" key="9">
    <source>
        <dbReference type="PIRSR" id="PIRSR601211-3"/>
    </source>
</evidence>
<evidence type="ECO:0000256" key="3">
    <source>
        <dbReference type="ARBA" id="ARBA00009659"/>
    </source>
</evidence>
<reference evidence="15" key="1">
    <citation type="journal article" date="2020" name="PLoS Negl. Trop. Dis.">
        <title>High-quality nuclear genome for Sarcoptes scabiei-A critical resource for a neglected parasite.</title>
        <authorList>
            <person name="Korhonen P.K."/>
            <person name="Gasser R.B."/>
            <person name="Ma G."/>
            <person name="Wang T."/>
            <person name="Stroehlein A.J."/>
            <person name="Young N.D."/>
            <person name="Ang C.S."/>
            <person name="Fernando D.D."/>
            <person name="Lu H.C."/>
            <person name="Taylor S."/>
            <person name="Reynolds S.L."/>
            <person name="Mofiz E."/>
            <person name="Najaraj S.H."/>
            <person name="Gowda H."/>
            <person name="Madugundu A."/>
            <person name="Renuse S."/>
            <person name="Holt D."/>
            <person name="Pandey A."/>
            <person name="Papenfuss A.T."/>
            <person name="Fischer K."/>
        </authorList>
    </citation>
    <scope>NUCLEOTIDE SEQUENCE [LARGE SCALE GENOMIC DNA]</scope>
</reference>
<feature type="disulfide bond" evidence="9">
    <location>
        <begin position="283"/>
        <end position="345"/>
    </location>
</feature>
<feature type="active site" evidence="7">
    <location>
        <position position="287"/>
    </location>
</feature>
<dbReference type="InterPro" id="IPR016090">
    <property type="entry name" value="PLA2-like_dom"/>
</dbReference>
<dbReference type="GO" id="GO:0006644">
    <property type="term" value="P:phospholipid metabolic process"/>
    <property type="evidence" value="ECO:0007669"/>
    <property type="project" value="InterPro"/>
</dbReference>
<feature type="active site" evidence="7">
    <location>
        <position position="339"/>
    </location>
</feature>
<dbReference type="OrthoDB" id="5841574at2759"/>
<dbReference type="SMART" id="SM00085">
    <property type="entry name" value="PA2c"/>
    <property type="match status" value="1"/>
</dbReference>
<evidence type="ECO:0000259" key="12">
    <source>
        <dbReference type="SMART" id="SM00085"/>
    </source>
</evidence>
<dbReference type="InterPro" id="IPR033113">
    <property type="entry name" value="PLA2_histidine"/>
</dbReference>
<dbReference type="PRINTS" id="PR00389">
    <property type="entry name" value="PHPHLIPASEA2"/>
</dbReference>
<sequence>MRSITSRLMKFLLSMLRSQYFYDHIESQNLRSKRSEIVIDKQCSSIKRIRTERTVSRSERLQSIRFDRERNLFVSPRTLMIATIVIISIFIVFALILSNVYFQTLTNFLESFRDHLHLTHLHHYRLRYDHRNNDDRFFTTTMTMFKNNNVKEIKNQSILIDRTSVPIELSGPSSFWIIDDAMNNKIFKASNSIGSGHGQDQLLQTIQIDPFDLSVAKNKTSRQDDQYRTEHHHNGHRRFKRGVIGLASMIRCVAGCSPLSYKDYGCYCGFQGQGRPVDPIDKCCFMHDRCYSRAKCHQILVYFVPYKWACLYNGRASCGYSNAGSKAQNLCAYQLCDCDRKFAKCLSRYRCPKKKKQCLTADRNPILDEFHTSGASLSMWMLSNRFDESAEIDQHIRNSILFNDLLHL</sequence>
<feature type="transmembrane region" description="Helical" evidence="11">
    <location>
        <begin position="78"/>
        <end position="102"/>
    </location>
</feature>
<keyword evidence="11" id="KW-0472">Membrane</keyword>
<keyword evidence="4 10" id="KW-0964">Secreted</keyword>
<organism evidence="13">
    <name type="scientific">Sarcoptes scabiei</name>
    <name type="common">Itch mite</name>
    <name type="synonym">Acarus scabiei</name>
    <dbReference type="NCBI Taxonomy" id="52283"/>
    <lineage>
        <taxon>Eukaryota</taxon>
        <taxon>Metazoa</taxon>
        <taxon>Ecdysozoa</taxon>
        <taxon>Arthropoda</taxon>
        <taxon>Chelicerata</taxon>
        <taxon>Arachnida</taxon>
        <taxon>Acari</taxon>
        <taxon>Acariformes</taxon>
        <taxon>Sarcoptiformes</taxon>
        <taxon>Astigmata</taxon>
        <taxon>Psoroptidia</taxon>
        <taxon>Sarcoptoidea</taxon>
        <taxon>Sarcoptidae</taxon>
        <taxon>Sarcoptinae</taxon>
        <taxon>Sarcoptes</taxon>
    </lineage>
</organism>
<keyword evidence="5" id="KW-0865">Zymogen</keyword>
<keyword evidence="15" id="KW-1185">Reference proteome</keyword>
<dbReference type="EMBL" id="WVUK01000063">
    <property type="protein sequence ID" value="KAF7489991.1"/>
    <property type="molecule type" value="Genomic_DNA"/>
</dbReference>
<evidence type="ECO:0000256" key="2">
    <source>
        <dbReference type="ARBA" id="ARBA00004613"/>
    </source>
</evidence>
<feature type="domain" description="Phospholipase A2-like central" evidence="12">
    <location>
        <begin position="242"/>
        <end position="365"/>
    </location>
</feature>
<evidence type="ECO:0000256" key="11">
    <source>
        <dbReference type="SAM" id="Phobius"/>
    </source>
</evidence>
<reference evidence="13" key="2">
    <citation type="submission" date="2020-01" db="EMBL/GenBank/DDBJ databases">
        <authorList>
            <person name="Korhonen P.K.K."/>
            <person name="Guangxu M.G."/>
            <person name="Wang T.W."/>
            <person name="Stroehlein A.J.S."/>
            <person name="Young N.D."/>
            <person name="Ang C.-S.A."/>
            <person name="Fernando D.W.F."/>
            <person name="Lu H.L."/>
            <person name="Taylor S.T."/>
            <person name="Ehtesham M.E.M."/>
            <person name="Najaraj S.H.N."/>
            <person name="Harsha G.H.G."/>
            <person name="Madugundu A.M."/>
            <person name="Renuse S.R."/>
            <person name="Holt D.H."/>
            <person name="Pandey A.P."/>
            <person name="Papenfuss A.P."/>
            <person name="Gasser R.B.G."/>
            <person name="Fischer K.F."/>
        </authorList>
    </citation>
    <scope>NUCLEOTIDE SEQUENCE</scope>
    <source>
        <strain evidence="13">SSS_KF_BRIS2020</strain>
    </source>
</reference>
<evidence type="ECO:0000313" key="13">
    <source>
        <dbReference type="EMBL" id="KAF7489991.1"/>
    </source>
</evidence>
<evidence type="ECO:0000256" key="1">
    <source>
        <dbReference type="ARBA" id="ARBA00001604"/>
    </source>
</evidence>
<comment type="catalytic activity">
    <reaction evidence="1">
        <text>a 1,2-diacyl-sn-glycero-3-phosphocholine + H2O = a 1-acyl-sn-glycero-3-phosphocholine + a fatty acid + H(+)</text>
        <dbReference type="Rhea" id="RHEA:15801"/>
        <dbReference type="ChEBI" id="CHEBI:15377"/>
        <dbReference type="ChEBI" id="CHEBI:15378"/>
        <dbReference type="ChEBI" id="CHEBI:28868"/>
        <dbReference type="ChEBI" id="CHEBI:57643"/>
        <dbReference type="ChEBI" id="CHEBI:58168"/>
        <dbReference type="EC" id="3.1.1.4"/>
    </reaction>
</comment>
<reference evidence="14" key="3">
    <citation type="submission" date="2022-06" db="UniProtKB">
        <authorList>
            <consortium name="EnsemblMetazoa"/>
        </authorList>
    </citation>
    <scope>IDENTIFICATION</scope>
</reference>
<dbReference type="PROSITE" id="PS00118">
    <property type="entry name" value="PA2_HIS"/>
    <property type="match status" value="1"/>
</dbReference>
<dbReference type="Proteomes" id="UP000070412">
    <property type="component" value="Unassembled WGS sequence"/>
</dbReference>
<dbReference type="PROSITE" id="PS00119">
    <property type="entry name" value="PA2_ASP"/>
    <property type="match status" value="1"/>
</dbReference>
<evidence type="ECO:0000256" key="4">
    <source>
        <dbReference type="ARBA" id="ARBA00022525"/>
    </source>
</evidence>
<dbReference type="InterPro" id="IPR036444">
    <property type="entry name" value="PLipase_A2_dom_sf"/>
</dbReference>
<feature type="binding site" evidence="8">
    <location>
        <position position="288"/>
    </location>
    <ligand>
        <name>Ca(2+)</name>
        <dbReference type="ChEBI" id="CHEBI:29108"/>
    </ligand>
</feature>
<protein>
    <submittedName>
        <fullName evidence="13">Basic phospholipase A2 caudoxin</fullName>
    </submittedName>
</protein>
<evidence type="ECO:0000256" key="8">
    <source>
        <dbReference type="PIRSR" id="PIRSR601211-2"/>
    </source>
</evidence>
<dbReference type="GO" id="GO:0016042">
    <property type="term" value="P:lipid catabolic process"/>
    <property type="evidence" value="ECO:0007669"/>
    <property type="project" value="InterPro"/>
</dbReference>
<dbReference type="PANTHER" id="PTHR11716:SF107">
    <property type="entry name" value="PHOSPHOLIPASE A2"/>
    <property type="match status" value="1"/>
</dbReference>
<evidence type="ECO:0000256" key="7">
    <source>
        <dbReference type="PIRSR" id="PIRSR601211-1"/>
    </source>
</evidence>
<comment type="subcellular location">
    <subcellularLocation>
        <location evidence="2 10">Secreted</location>
    </subcellularLocation>
</comment>
<dbReference type="SUPFAM" id="SSF48619">
    <property type="entry name" value="Phospholipase A2, PLA2"/>
    <property type="match status" value="1"/>
</dbReference>
<evidence type="ECO:0000313" key="14">
    <source>
        <dbReference type="EnsemblMetazoa" id="KAF7489991.1"/>
    </source>
</evidence>
<gene>
    <name evidence="13" type="ORF">SSS_7547</name>
</gene>
<dbReference type="InterPro" id="IPR001211">
    <property type="entry name" value="PLA2"/>
</dbReference>
<feature type="disulfide bond" evidence="9">
    <location>
        <begin position="290"/>
        <end position="338"/>
    </location>
</feature>
<dbReference type="Gene3D" id="1.20.90.10">
    <property type="entry name" value="Phospholipase A2 domain"/>
    <property type="match status" value="1"/>
</dbReference>